<proteinExistence type="predicted"/>
<evidence type="ECO:0000256" key="4">
    <source>
        <dbReference type="ARBA" id="ARBA00022496"/>
    </source>
</evidence>
<dbReference type="Pfam" id="PF00005">
    <property type="entry name" value="ABC_tran"/>
    <property type="match status" value="1"/>
</dbReference>
<keyword evidence="9" id="KW-0472">Membrane</keyword>
<evidence type="ECO:0000256" key="5">
    <source>
        <dbReference type="ARBA" id="ARBA00022741"/>
    </source>
</evidence>
<keyword evidence="3" id="KW-1003">Cell membrane</keyword>
<dbReference type="Proteomes" id="UP001597282">
    <property type="component" value="Unassembled WGS sequence"/>
</dbReference>
<gene>
    <name evidence="11" type="ORF">ACFQ4Y_07975</name>
</gene>
<keyword evidence="12" id="KW-1185">Reference proteome</keyword>
<reference evidence="12" key="1">
    <citation type="journal article" date="2019" name="Int. J. Syst. Evol. Microbiol.">
        <title>The Global Catalogue of Microorganisms (GCM) 10K type strain sequencing project: providing services to taxonomists for standard genome sequencing and annotation.</title>
        <authorList>
            <consortium name="The Broad Institute Genomics Platform"/>
            <consortium name="The Broad Institute Genome Sequencing Center for Infectious Disease"/>
            <person name="Wu L."/>
            <person name="Ma J."/>
        </authorList>
    </citation>
    <scope>NUCLEOTIDE SEQUENCE [LARGE SCALE GENOMIC DNA]</scope>
    <source>
        <strain evidence="12">S1</strain>
    </source>
</reference>
<dbReference type="EMBL" id="JBHTNU010000006">
    <property type="protein sequence ID" value="MFD1426874.1"/>
    <property type="molecule type" value="Genomic_DNA"/>
</dbReference>
<keyword evidence="6 11" id="KW-0067">ATP-binding</keyword>
<dbReference type="InterPro" id="IPR003593">
    <property type="entry name" value="AAA+_ATPase"/>
</dbReference>
<keyword evidence="4" id="KW-0410">Iron transport</keyword>
<organism evidence="11 12">
    <name type="scientific">Kroppenstedtia sanguinis</name>
    <dbReference type="NCBI Taxonomy" id="1380684"/>
    <lineage>
        <taxon>Bacteria</taxon>
        <taxon>Bacillati</taxon>
        <taxon>Bacillota</taxon>
        <taxon>Bacilli</taxon>
        <taxon>Bacillales</taxon>
        <taxon>Thermoactinomycetaceae</taxon>
        <taxon>Kroppenstedtia</taxon>
    </lineage>
</organism>
<evidence type="ECO:0000256" key="6">
    <source>
        <dbReference type="ARBA" id="ARBA00022840"/>
    </source>
</evidence>
<dbReference type="PANTHER" id="PTHR42771">
    <property type="entry name" value="IRON(3+)-HYDROXAMATE IMPORT ATP-BINDING PROTEIN FHUC"/>
    <property type="match status" value="1"/>
</dbReference>
<evidence type="ECO:0000256" key="8">
    <source>
        <dbReference type="ARBA" id="ARBA00023065"/>
    </source>
</evidence>
<dbReference type="InterPro" id="IPR051535">
    <property type="entry name" value="Siderophore_ABC-ATPase"/>
</dbReference>
<dbReference type="CDD" id="cd03214">
    <property type="entry name" value="ABC_Iron-Siderophores_B12_Hemin"/>
    <property type="match status" value="1"/>
</dbReference>
<dbReference type="Gene3D" id="3.40.50.300">
    <property type="entry name" value="P-loop containing nucleotide triphosphate hydrolases"/>
    <property type="match status" value="1"/>
</dbReference>
<evidence type="ECO:0000256" key="9">
    <source>
        <dbReference type="ARBA" id="ARBA00023136"/>
    </source>
</evidence>
<protein>
    <submittedName>
        <fullName evidence="11">ABC transporter ATP-binding protein</fullName>
    </submittedName>
</protein>
<evidence type="ECO:0000256" key="1">
    <source>
        <dbReference type="ARBA" id="ARBA00004202"/>
    </source>
</evidence>
<dbReference type="PROSITE" id="PS50893">
    <property type="entry name" value="ABC_TRANSPORTER_2"/>
    <property type="match status" value="1"/>
</dbReference>
<comment type="caution">
    <text evidence="11">The sequence shown here is derived from an EMBL/GenBank/DDBJ whole genome shotgun (WGS) entry which is preliminary data.</text>
</comment>
<name>A0ABW4C9S4_9BACL</name>
<feature type="domain" description="ABC transporter" evidence="10">
    <location>
        <begin position="4"/>
        <end position="239"/>
    </location>
</feature>
<keyword evidence="8" id="KW-0406">Ion transport</keyword>
<dbReference type="InterPro" id="IPR003439">
    <property type="entry name" value="ABC_transporter-like_ATP-bd"/>
</dbReference>
<dbReference type="SUPFAM" id="SSF52540">
    <property type="entry name" value="P-loop containing nucleoside triphosphate hydrolases"/>
    <property type="match status" value="1"/>
</dbReference>
<dbReference type="RefSeq" id="WP_380164376.1">
    <property type="nucleotide sequence ID" value="NZ_JBHTNU010000006.1"/>
</dbReference>
<keyword evidence="5" id="KW-0547">Nucleotide-binding</keyword>
<evidence type="ECO:0000256" key="7">
    <source>
        <dbReference type="ARBA" id="ARBA00023004"/>
    </source>
</evidence>
<evidence type="ECO:0000313" key="11">
    <source>
        <dbReference type="EMBL" id="MFD1426874.1"/>
    </source>
</evidence>
<evidence type="ECO:0000256" key="2">
    <source>
        <dbReference type="ARBA" id="ARBA00022448"/>
    </source>
</evidence>
<evidence type="ECO:0000313" key="12">
    <source>
        <dbReference type="Proteomes" id="UP001597282"/>
    </source>
</evidence>
<dbReference type="PANTHER" id="PTHR42771:SF4">
    <property type="entry name" value="IRON(3+)-HYDROXAMATE IMPORT ATP-BINDING PROTEIN FHUC"/>
    <property type="match status" value="1"/>
</dbReference>
<keyword evidence="7" id="KW-0408">Iron</keyword>
<keyword evidence="2" id="KW-0813">Transport</keyword>
<dbReference type="InterPro" id="IPR017871">
    <property type="entry name" value="ABC_transporter-like_CS"/>
</dbReference>
<evidence type="ECO:0000259" key="10">
    <source>
        <dbReference type="PROSITE" id="PS50893"/>
    </source>
</evidence>
<dbReference type="InterPro" id="IPR027417">
    <property type="entry name" value="P-loop_NTPase"/>
</dbReference>
<evidence type="ECO:0000256" key="3">
    <source>
        <dbReference type="ARBA" id="ARBA00022475"/>
    </source>
</evidence>
<sequence length="269" mass="30124">MSLLSAKGLVQRFQNKTVIADLNMTIAKGKIYSIIGPNGSGKSTLLKMLVRQLKPKSGEVLLGGMNVYGISPKKVARAMSFLTQGAEEVDVAVKQLVSYGRSPHKSFLQKMNADDEQIIRWAMEQTNIQHLAEQNVSLLSGGERQRVWIAMALAQQPQILFLDEPTTYLDLSHQLEVMEVVKKLNREHGVSVLMVLHDMNHAAAYSDEILVMDQGRLYAKGPPHEVMTPRMLNEVFHVDAQIYTDPEDGEFRLIIKRSSSKRKEGVPSK</sequence>
<dbReference type="GO" id="GO:0005524">
    <property type="term" value="F:ATP binding"/>
    <property type="evidence" value="ECO:0007669"/>
    <property type="project" value="UniProtKB-KW"/>
</dbReference>
<accession>A0ABW4C9S4</accession>
<dbReference type="SMART" id="SM00382">
    <property type="entry name" value="AAA"/>
    <property type="match status" value="1"/>
</dbReference>
<comment type="subcellular location">
    <subcellularLocation>
        <location evidence="1">Cell membrane</location>
        <topology evidence="1">Peripheral membrane protein</topology>
    </subcellularLocation>
</comment>
<dbReference type="PROSITE" id="PS00211">
    <property type="entry name" value="ABC_TRANSPORTER_1"/>
    <property type="match status" value="1"/>
</dbReference>